<organism evidence="1 2">
    <name type="scientific">Nocardia arthritidis</name>
    <dbReference type="NCBI Taxonomy" id="228602"/>
    <lineage>
        <taxon>Bacteria</taxon>
        <taxon>Bacillati</taxon>
        <taxon>Actinomycetota</taxon>
        <taxon>Actinomycetes</taxon>
        <taxon>Mycobacteriales</taxon>
        <taxon>Nocardiaceae</taxon>
        <taxon>Nocardia</taxon>
    </lineage>
</organism>
<evidence type="ECO:0000313" key="1">
    <source>
        <dbReference type="EMBL" id="QIS14142.1"/>
    </source>
</evidence>
<reference evidence="1 2" key="1">
    <citation type="journal article" date="2019" name="ACS Chem. Biol.">
        <title>Identification and Mobilization of a Cryptic Antibiotic Biosynthesis Gene Locus from a Human-Pathogenic Nocardia Isolate.</title>
        <authorList>
            <person name="Herisse M."/>
            <person name="Ishida K."/>
            <person name="Porter J.L."/>
            <person name="Howden B."/>
            <person name="Hertweck C."/>
            <person name="Stinear T.P."/>
            <person name="Pidot S.J."/>
        </authorList>
    </citation>
    <scope>NUCLEOTIDE SEQUENCE [LARGE SCALE GENOMIC DNA]</scope>
    <source>
        <strain evidence="1 2">AUSMDU00012717</strain>
    </source>
</reference>
<proteinExistence type="predicted"/>
<protein>
    <submittedName>
        <fullName evidence="1">Lasso peptide biosynthesis PqqD family chaperone</fullName>
    </submittedName>
</protein>
<sequence>MSSGALKKSISYVDTEYGRVMLDEAKSLYWHANPTAALLLDVLEGGGDAEEAARRIVSRFDIDERTAMADVRGAIDQLRERGLLS</sequence>
<dbReference type="Pfam" id="PF05402">
    <property type="entry name" value="PqqD"/>
    <property type="match status" value="1"/>
</dbReference>
<accession>A0A6G9YLR9</accession>
<evidence type="ECO:0000313" key="2">
    <source>
        <dbReference type="Proteomes" id="UP000503540"/>
    </source>
</evidence>
<dbReference type="Gene3D" id="1.10.10.1150">
    <property type="entry name" value="Coenzyme PQQ synthesis protein D (PqqD)"/>
    <property type="match status" value="1"/>
</dbReference>
<dbReference type="Proteomes" id="UP000503540">
    <property type="component" value="Chromosome"/>
</dbReference>
<gene>
    <name evidence="1" type="ORF">F5544_31505</name>
</gene>
<dbReference type="RefSeq" id="WP_167476589.1">
    <property type="nucleotide sequence ID" value="NZ_CP046172.1"/>
</dbReference>
<keyword evidence="2" id="KW-1185">Reference proteome</keyword>
<dbReference type="InterPro" id="IPR008792">
    <property type="entry name" value="PQQD"/>
</dbReference>
<dbReference type="KEGG" id="nah:F5544_31505"/>
<dbReference type="NCBIfam" id="NF033530">
    <property type="entry name" value="lasso_PqqD_Strm"/>
    <property type="match status" value="1"/>
</dbReference>
<name>A0A6G9YLR9_9NOCA</name>
<dbReference type="InterPro" id="IPR041881">
    <property type="entry name" value="PqqD_sf"/>
</dbReference>
<dbReference type="AlphaFoldDB" id="A0A6G9YLR9"/>
<dbReference type="EMBL" id="CP046172">
    <property type="protein sequence ID" value="QIS14142.1"/>
    <property type="molecule type" value="Genomic_DNA"/>
</dbReference>